<keyword evidence="1" id="KW-0812">Transmembrane</keyword>
<feature type="transmembrane region" description="Helical" evidence="1">
    <location>
        <begin position="265"/>
        <end position="284"/>
    </location>
</feature>
<gene>
    <name evidence="2" type="ORF">CUREO_1225</name>
</gene>
<organism evidence="2 3">
    <name type="scientific">Campylobacter ureolyticus RIGS 9880</name>
    <dbReference type="NCBI Taxonomy" id="1032069"/>
    <lineage>
        <taxon>Bacteria</taxon>
        <taxon>Pseudomonadati</taxon>
        <taxon>Campylobacterota</taxon>
        <taxon>Epsilonproteobacteria</taxon>
        <taxon>Campylobacterales</taxon>
        <taxon>Campylobacteraceae</taxon>
        <taxon>Campylobacter</taxon>
    </lineage>
</organism>
<dbReference type="EMBL" id="CP012195">
    <property type="protein sequence ID" value="AKT91069.1"/>
    <property type="molecule type" value="Genomic_DNA"/>
</dbReference>
<reference evidence="2 3" key="1">
    <citation type="journal article" date="2015" name="Genome Announc.">
        <title>Complete Genome Sequence of the Campylobacter ureolyticus Clinical Isolate RIGS 9880.</title>
        <authorList>
            <person name="Miller W.G."/>
            <person name="Yee E."/>
            <person name="On S.L."/>
            <person name="Andersen L.P."/>
            <person name="Bono J.L."/>
        </authorList>
    </citation>
    <scope>NUCLEOTIDE SEQUENCE [LARGE SCALE GENOMIC DNA]</scope>
    <source>
        <strain evidence="2 3">RIGS 9880</strain>
    </source>
</reference>
<accession>A0AAU8UDS9</accession>
<dbReference type="Gene3D" id="1.20.120.20">
    <property type="entry name" value="Apolipoprotein"/>
    <property type="match status" value="1"/>
</dbReference>
<keyword evidence="1" id="KW-0472">Membrane</keyword>
<evidence type="ECO:0000313" key="3">
    <source>
        <dbReference type="Proteomes" id="UP000063971"/>
    </source>
</evidence>
<feature type="transmembrane region" description="Helical" evidence="1">
    <location>
        <begin position="166"/>
        <end position="182"/>
    </location>
</feature>
<evidence type="ECO:0000313" key="2">
    <source>
        <dbReference type="EMBL" id="AKT91069.1"/>
    </source>
</evidence>
<dbReference type="KEGG" id="cure:CUREO_1225"/>
<feature type="transmembrane region" description="Helical" evidence="1">
    <location>
        <begin position="189"/>
        <end position="209"/>
    </location>
</feature>
<proteinExistence type="predicted"/>
<name>A0AAU8UDS9_9BACT</name>
<dbReference type="RefSeq" id="WP_050335407.1">
    <property type="nucleotide sequence ID" value="NZ_CP012195.1"/>
</dbReference>
<dbReference type="AlphaFoldDB" id="A0AAU8UDS9"/>
<sequence length="600" mass="67004">MIIGEFLYKVGFNVDDTKLKKTEQSIKTLGNKSKTFAKSFAPIGAAFTTASGLIANYIEKPLNNINELNKEKNRLFDITKAEIKQAKEYQTNIKKSRTFLKSLTTQIAIKLIPTVNQSIKGFNNFILKNKELIADGISKLLGWIIKTGQVFFNFFRGLNFVIKSTIGWKNALIVLIGVLAILKRAMITTFLTSPTGLIISAIMALMLLIDDLYTYLDGGDSLFGEYWEPFISAGKEVLAFFETMKPAILQLLSYVKGTFMGVVDFFKGLLQILVGVFTGNFDLIEKGWDNLIIGLKEYFINFKDWLIEFWSILAKVILNLFLVLKQGIIFILDGLKKTVTWAFISLKDSVLSIWDKINSIVLNLLIGLKNSVVAIWDKINSIVLNLLIGLKNSVVAIWDKINSIVLNLLIGLKNSVVAIWDKINKAIMNLLENLKNNIIAVWNKTIEAILNLFDGFKNNLASAFTSIGELIKAPFENAFAWIKAQYEKYVEPIINAVKNFNPANIVSNAKDSIKSLGNDAVSYGKNMLNKGLNLFGLGNDEPKRALAPAYATNNNQTTYNQGGTANTTINITTNNPQMAEQVVKNQRQLDLSYTQNNYGG</sequence>
<dbReference type="Proteomes" id="UP000063971">
    <property type="component" value="Chromosome"/>
</dbReference>
<protein>
    <submittedName>
        <fullName evidence="2">Phage-related protein</fullName>
    </submittedName>
</protein>
<keyword evidence="1" id="KW-1133">Transmembrane helix</keyword>
<evidence type="ECO:0000256" key="1">
    <source>
        <dbReference type="SAM" id="Phobius"/>
    </source>
</evidence>
<feature type="transmembrane region" description="Helical" evidence="1">
    <location>
        <begin position="305"/>
        <end position="324"/>
    </location>
</feature>